<dbReference type="Proteomes" id="UP001162880">
    <property type="component" value="Unassembled WGS sequence"/>
</dbReference>
<dbReference type="EMBL" id="JALHLE010000001">
    <property type="protein sequence ID" value="MCJ2176967.1"/>
    <property type="molecule type" value="Genomic_DNA"/>
</dbReference>
<protein>
    <recommendedName>
        <fullName evidence="3">PepSY domain-containing protein</fullName>
    </recommendedName>
</protein>
<comment type="caution">
    <text evidence="1">The sequence shown here is derived from an EMBL/GenBank/DDBJ whole genome shotgun (WGS) entry which is preliminary data.</text>
</comment>
<organism evidence="1 2">
    <name type="scientific">Novosphingobium album</name>
    <name type="common">ex Hu et al. 2023</name>
    <dbReference type="NCBI Taxonomy" id="2930093"/>
    <lineage>
        <taxon>Bacteria</taxon>
        <taxon>Pseudomonadati</taxon>
        <taxon>Pseudomonadota</taxon>
        <taxon>Alphaproteobacteria</taxon>
        <taxon>Sphingomonadales</taxon>
        <taxon>Sphingomonadaceae</taxon>
        <taxon>Novosphingobium</taxon>
    </lineage>
</organism>
<name>A0ABT0AW59_9SPHN</name>
<sequence length="123" mass="13340">MILAAAVLSGMPARADDLEYSTLDLHGFERAYVSGGLAVSGYDRVREAVPVGSDVANAVAILRHAGAHCQSPKPQRNSINCFYSELLSIDDYVNTYSTWDIHLDLDGGKVSTVSVERTTRQHS</sequence>
<gene>
    <name evidence="1" type="ORF">MTR64_00160</name>
</gene>
<reference evidence="1" key="1">
    <citation type="submission" date="2022-03" db="EMBL/GenBank/DDBJ databases">
        <title>Identification of a novel bacterium isolated from mangrove sediments.</title>
        <authorList>
            <person name="Pan X."/>
        </authorList>
    </citation>
    <scope>NUCLEOTIDE SEQUENCE</scope>
    <source>
        <strain evidence="1">B2580</strain>
    </source>
</reference>
<proteinExistence type="predicted"/>
<evidence type="ECO:0008006" key="3">
    <source>
        <dbReference type="Google" id="ProtNLM"/>
    </source>
</evidence>
<evidence type="ECO:0000313" key="2">
    <source>
        <dbReference type="Proteomes" id="UP001162880"/>
    </source>
</evidence>
<evidence type="ECO:0000313" key="1">
    <source>
        <dbReference type="EMBL" id="MCJ2176967.1"/>
    </source>
</evidence>
<accession>A0ABT0AW59</accession>
<keyword evidence="2" id="KW-1185">Reference proteome</keyword>